<dbReference type="EMBL" id="NKCI01000048">
    <property type="protein sequence ID" value="RSL61915.1"/>
    <property type="molecule type" value="Genomic_DNA"/>
</dbReference>
<evidence type="ECO:0000256" key="1">
    <source>
        <dbReference type="SAM" id="MobiDB-lite"/>
    </source>
</evidence>
<dbReference type="OrthoDB" id="10489905at2759"/>
<protein>
    <submittedName>
        <fullName evidence="2">Uncharacterized protein</fullName>
    </submittedName>
</protein>
<proteinExistence type="predicted"/>
<feature type="compositionally biased region" description="Polar residues" evidence="1">
    <location>
        <begin position="161"/>
        <end position="171"/>
    </location>
</feature>
<feature type="region of interest" description="Disordered" evidence="1">
    <location>
        <begin position="109"/>
        <end position="172"/>
    </location>
</feature>
<sequence>MAISQTSNEAWRSTGHNRVTRAILRSRRSDNLIQRDEDLTKYEKIALMDLLGGYAGVHADHEVHGSGSRLYQEFFRLIFRESSEDGNGAPLQWRKRTFYDTSLKVGVLDKDHPEPNTTRRRINRPEDDDLPVLAPLVTETSSIPPKSKHRKAAGSGKIRAESSSAPTTSDLTLVWTDQARNRVIEHYDRREKIRISA</sequence>
<reference evidence="2 3" key="1">
    <citation type="submission" date="2017-06" db="EMBL/GenBank/DDBJ databases">
        <title>Comparative genomic analysis of Ambrosia Fusariam Clade fungi.</title>
        <authorList>
            <person name="Stajich J.E."/>
            <person name="Carrillo J."/>
            <person name="Kijimoto T."/>
            <person name="Eskalen A."/>
            <person name="O'Donnell K."/>
            <person name="Kasson M."/>
        </authorList>
    </citation>
    <scope>NUCLEOTIDE SEQUENCE [LARGE SCALE GENOMIC DNA]</scope>
    <source>
        <strain evidence="2 3">NRRL62584</strain>
    </source>
</reference>
<name>A0A428Q9H4_9HYPO</name>
<keyword evidence="3" id="KW-1185">Reference proteome</keyword>
<dbReference type="Proteomes" id="UP000288168">
    <property type="component" value="Unassembled WGS sequence"/>
</dbReference>
<comment type="caution">
    <text evidence="2">The sequence shown here is derived from an EMBL/GenBank/DDBJ whole genome shotgun (WGS) entry which is preliminary data.</text>
</comment>
<dbReference type="AlphaFoldDB" id="A0A428Q9H4"/>
<accession>A0A428Q9H4</accession>
<evidence type="ECO:0000313" key="2">
    <source>
        <dbReference type="EMBL" id="RSL61915.1"/>
    </source>
</evidence>
<gene>
    <name evidence="2" type="ORF">CEP54_006018</name>
</gene>
<evidence type="ECO:0000313" key="3">
    <source>
        <dbReference type="Proteomes" id="UP000288168"/>
    </source>
</evidence>
<organism evidence="2 3">
    <name type="scientific">Fusarium duplospermum</name>
    <dbReference type="NCBI Taxonomy" id="1325734"/>
    <lineage>
        <taxon>Eukaryota</taxon>
        <taxon>Fungi</taxon>
        <taxon>Dikarya</taxon>
        <taxon>Ascomycota</taxon>
        <taxon>Pezizomycotina</taxon>
        <taxon>Sordariomycetes</taxon>
        <taxon>Hypocreomycetidae</taxon>
        <taxon>Hypocreales</taxon>
        <taxon>Nectriaceae</taxon>
        <taxon>Fusarium</taxon>
        <taxon>Fusarium solani species complex</taxon>
    </lineage>
</organism>